<feature type="region of interest" description="Disordered" evidence="1">
    <location>
        <begin position="388"/>
        <end position="457"/>
    </location>
</feature>
<evidence type="ECO:0000256" key="1">
    <source>
        <dbReference type="SAM" id="MobiDB-lite"/>
    </source>
</evidence>
<feature type="compositionally biased region" description="Polar residues" evidence="1">
    <location>
        <begin position="981"/>
        <end position="992"/>
    </location>
</feature>
<dbReference type="Proteomes" id="UP000018001">
    <property type="component" value="Unassembled WGS sequence"/>
</dbReference>
<feature type="compositionally biased region" description="Acidic residues" evidence="1">
    <location>
        <begin position="75"/>
        <end position="87"/>
    </location>
</feature>
<dbReference type="OrthoDB" id="2384350at2759"/>
<evidence type="ECO:0000259" key="2">
    <source>
        <dbReference type="PROSITE" id="PS50172"/>
    </source>
</evidence>
<evidence type="ECO:0000313" key="3">
    <source>
        <dbReference type="EMBL" id="GAD98480.1"/>
    </source>
</evidence>
<dbReference type="GO" id="GO:0003677">
    <property type="term" value="F:DNA binding"/>
    <property type="evidence" value="ECO:0007669"/>
    <property type="project" value="InterPro"/>
</dbReference>
<keyword evidence="4" id="KW-1185">Reference proteome</keyword>
<dbReference type="HOGENOM" id="CLU_246536_0_0_1"/>
<feature type="compositionally biased region" description="Acidic residues" evidence="1">
    <location>
        <begin position="672"/>
        <end position="686"/>
    </location>
</feature>
<feature type="compositionally biased region" description="Polar residues" evidence="1">
    <location>
        <begin position="409"/>
        <end position="418"/>
    </location>
</feature>
<feature type="compositionally biased region" description="Acidic residues" evidence="1">
    <location>
        <begin position="1123"/>
        <end position="1138"/>
    </location>
</feature>
<dbReference type="Gene3D" id="3.40.50.10190">
    <property type="entry name" value="BRCT domain"/>
    <property type="match status" value="1"/>
</dbReference>
<dbReference type="eggNOG" id="ENOG502S7AG">
    <property type="taxonomic scope" value="Eukaryota"/>
</dbReference>
<dbReference type="SMART" id="SM00384">
    <property type="entry name" value="AT_hook"/>
    <property type="match status" value="3"/>
</dbReference>
<feature type="compositionally biased region" description="Low complexity" evidence="1">
    <location>
        <begin position="250"/>
        <end position="262"/>
    </location>
</feature>
<feature type="compositionally biased region" description="Basic and acidic residues" evidence="1">
    <location>
        <begin position="727"/>
        <end position="746"/>
    </location>
</feature>
<feature type="compositionally biased region" description="Polar residues" evidence="1">
    <location>
        <begin position="915"/>
        <end position="925"/>
    </location>
</feature>
<comment type="caution">
    <text evidence="3">The sequence shown here is derived from an EMBL/GenBank/DDBJ whole genome shotgun (WGS) entry which is preliminary data.</text>
</comment>
<evidence type="ECO:0000313" key="4">
    <source>
        <dbReference type="Proteomes" id="UP000018001"/>
    </source>
</evidence>
<feature type="compositionally biased region" description="Polar residues" evidence="1">
    <location>
        <begin position="1437"/>
        <end position="1446"/>
    </location>
</feature>
<feature type="compositionally biased region" description="Polar residues" evidence="1">
    <location>
        <begin position="114"/>
        <end position="126"/>
    </location>
</feature>
<protein>
    <recommendedName>
        <fullName evidence="2">BRCT domain-containing protein</fullName>
    </recommendedName>
</protein>
<feature type="region of interest" description="Disordered" evidence="1">
    <location>
        <begin position="842"/>
        <end position="933"/>
    </location>
</feature>
<dbReference type="InterPro" id="IPR022047">
    <property type="entry name" value="Microcephalin-like"/>
</dbReference>
<dbReference type="InterPro" id="IPR017956">
    <property type="entry name" value="AT_hook_DNA-bd_motif"/>
</dbReference>
<feature type="compositionally biased region" description="Low complexity" evidence="1">
    <location>
        <begin position="97"/>
        <end position="113"/>
    </location>
</feature>
<feature type="compositionally biased region" description="Acidic residues" evidence="1">
    <location>
        <begin position="885"/>
        <end position="900"/>
    </location>
</feature>
<dbReference type="InterPro" id="IPR036420">
    <property type="entry name" value="BRCT_dom_sf"/>
</dbReference>
<dbReference type="GO" id="GO:0000278">
    <property type="term" value="P:mitotic cell cycle"/>
    <property type="evidence" value="ECO:0007669"/>
    <property type="project" value="TreeGrafter"/>
</dbReference>
<feature type="region of interest" description="Disordered" evidence="1">
    <location>
        <begin position="1100"/>
        <end position="1263"/>
    </location>
</feature>
<feature type="region of interest" description="Disordered" evidence="1">
    <location>
        <begin position="1"/>
        <end position="337"/>
    </location>
</feature>
<dbReference type="PRINTS" id="PR00929">
    <property type="entry name" value="ATHOOK"/>
</dbReference>
<feature type="compositionally biased region" description="Acidic residues" evidence="1">
    <location>
        <begin position="793"/>
        <end position="802"/>
    </location>
</feature>
<dbReference type="InParanoid" id="V5I4I2"/>
<reference evidence="4" key="1">
    <citation type="journal article" date="2014" name="Genome Announc.">
        <title>Draft genome sequence of the formaldehyde-resistant fungus Byssochlamys spectabilis No. 5 (anamorph Paecilomyces variotii No. 5) (NBRC109023).</title>
        <authorList>
            <person name="Oka T."/>
            <person name="Ekino K."/>
            <person name="Fukuda K."/>
            <person name="Nomura Y."/>
        </authorList>
    </citation>
    <scope>NUCLEOTIDE SEQUENCE [LARGE SCALE GENOMIC DNA]</scope>
    <source>
        <strain evidence="4">No. 5 / NBRC 109023</strain>
    </source>
</reference>
<dbReference type="CDD" id="cd17716">
    <property type="entry name" value="BRCT_microcephalin_rpt1"/>
    <property type="match status" value="1"/>
</dbReference>
<feature type="domain" description="BRCT" evidence="2">
    <location>
        <begin position="1265"/>
        <end position="1377"/>
    </location>
</feature>
<dbReference type="PROSITE" id="PS50172">
    <property type="entry name" value="BRCT"/>
    <property type="match status" value="1"/>
</dbReference>
<dbReference type="EMBL" id="BAUL01000248">
    <property type="protein sequence ID" value="GAD98480.1"/>
    <property type="molecule type" value="Genomic_DNA"/>
</dbReference>
<feature type="compositionally biased region" description="Polar residues" evidence="1">
    <location>
        <begin position="1100"/>
        <end position="1113"/>
    </location>
</feature>
<feature type="region of interest" description="Disordered" evidence="1">
    <location>
        <begin position="1433"/>
        <end position="1475"/>
    </location>
</feature>
<feature type="region of interest" description="Disordered" evidence="1">
    <location>
        <begin position="352"/>
        <end position="371"/>
    </location>
</feature>
<feature type="compositionally biased region" description="Acidic residues" evidence="1">
    <location>
        <begin position="599"/>
        <end position="609"/>
    </location>
</feature>
<organism evidence="3 4">
    <name type="scientific">Byssochlamys spectabilis (strain No. 5 / NBRC 109023)</name>
    <name type="common">Paecilomyces variotii</name>
    <dbReference type="NCBI Taxonomy" id="1356009"/>
    <lineage>
        <taxon>Eukaryota</taxon>
        <taxon>Fungi</taxon>
        <taxon>Dikarya</taxon>
        <taxon>Ascomycota</taxon>
        <taxon>Pezizomycotina</taxon>
        <taxon>Eurotiomycetes</taxon>
        <taxon>Eurotiomycetidae</taxon>
        <taxon>Eurotiales</taxon>
        <taxon>Thermoascaceae</taxon>
        <taxon>Paecilomyces</taxon>
    </lineage>
</organism>
<accession>V5I4I2</accession>
<sequence length="1547" mass="168962">MARAANIPASTSSPKRAGRGRPRATPATAAEAKAAAVPKPRGRPPKARTAAAAEPKKSTVLKPTASSAAKRNVVLDDEEDDMTDDEIGSILAKQKTKPAASAGRPAATTAKATSRLTKVTKSNAQIDSDDDDELAQPEVSKRKVGRPRMKPVEKESSIAPEVTAPRPRGRPRLNAAKAPVTGAGAGTQRKTTSTRTAASTSESTKPAPGATLSGLSGVKSSFLKEPAKKKKVTFQDLIDSDDDISAVTETAPAKKTTKPTAAQSGLKAKPVRKAAGTGRGRKPAAAKENPQPLSPKKATQVAKSTSHVGSDNPDDDELDSAKTEEKPLVKSPVRHSENTVLASPIKRINFAAPAFSPRPKVSEDIENNENAALKSRRSIEFGDARFMASPARRLPSSPFHFTMKESPRRNLTLNTDQSDPAAHPEPTAAKASPLKVSPKKGLLFKNPAGKSPSSTPFKLSLLKSPAKRVCSPFKLALSPGKSRSPQLENREARVDAETDAAPSPCGDGSPRPMSAQRRTSIKVMANAPQADLVLEDPFVDAPAPVESEETLVVAGEDMPEQEYANIEVQSEADEEDIEDPIEPVEMEVHENTVSHQDLEIQDAQDEYEGTEVPHQVTEDVPMGTHDGNDDVVIDEIHLSSPSINLEAVEEREQLTEDHGPSRESPVAQNSEGPEEEEEEENEEINEPAEFHASPAKEDQELENEVEAFADQHARLSAEPDTDMQEDAEQHESPAKDQLQEEQHEYEEVVQQPEHTMEDSMDEEDAHDDAVMKDDGVASSPQDTTAFEIREDADQNESPEEPEVMQTEEPFQMPEEHLEGQENMTPAADQIGVSSPFSELRMIQLDSSASHFIPEPDENTDTHDEPEPIQPSPAMPLAQSVTYEPREEEEDDDDAESDTDLVVDTMLFDPKRARRSQSFSRPTTPASVRRGYNEDTRIFQGDEDVEDLGFTPLAAQLSEWKASTPVGSQARPPRRRGVFSLAGNSRSSLASTRKSTEDPRSRLRKSSSTFRRSSLGLSMLNLESLEADQEVIRVSLADISAAPSPVPERDAADSHDLEISSMPSEVQVYSDADKAAEADQYFLQPEDSDTDELVHSIQESLNQDTLLQAEQNVETWDENRASEQEDGADPTEEDKENDEMAVLSVPSTPKRGTPGHLRTVHTVSKVPLRPEGEVSPLKVCRKRARSLSSGPATRTSPRKRDMMPKSQTLPALSPRKSPRKHSLALRPSEPEESDQISDAARPEDLQTSAKSRRVSSPVDPFQHVPEEPQALKGVVAFVDVHTTEGEDASGIFIELLTQMGARCVRSWGWNPRASLSPVDGVEPRESRIGITHVIYKDGGVRTLEKVRQAGGLVKCVGVAWVLDCERENKWLDEGHYLVDSSIIPRGGAKRRKSMQPRNVSNVNGTLVKADGPSYPRPGRVSGINRESVQEFIRLTPSPAKQTPSTPARDTFSGPSRRRSQQPSTPGQSEFQFNFDFDPSTFSPTTPYYLSKGASLIQQTCPPKQTREGLFPITGRIEDESSSRLRAKLEAARRKSLAFKPKYESPLKR</sequence>
<feature type="compositionally biased region" description="Polar residues" evidence="1">
    <location>
        <begin position="1185"/>
        <end position="1194"/>
    </location>
</feature>
<feature type="compositionally biased region" description="Polar residues" evidence="1">
    <location>
        <begin position="1394"/>
        <end position="1403"/>
    </location>
</feature>
<dbReference type="PANTHER" id="PTHR14625">
    <property type="entry name" value="MICROCEPHALIN"/>
    <property type="match status" value="1"/>
</dbReference>
<feature type="compositionally biased region" description="Basic and acidic residues" evidence="1">
    <location>
        <begin position="319"/>
        <end position="328"/>
    </location>
</feature>
<name>V5I4I2_BYSSN</name>
<feature type="region of interest" description="Disordered" evidence="1">
    <location>
        <begin position="591"/>
        <end position="828"/>
    </location>
</feature>
<gene>
    <name evidence="3" type="ORF">PVAR5_7174</name>
</gene>
<dbReference type="PANTHER" id="PTHR14625:SF3">
    <property type="entry name" value="MICROCEPHALIN"/>
    <property type="match status" value="1"/>
</dbReference>
<dbReference type="SUPFAM" id="SSF52113">
    <property type="entry name" value="BRCT domain"/>
    <property type="match status" value="1"/>
</dbReference>
<feature type="compositionally biased region" description="Low complexity" evidence="1">
    <location>
        <begin position="187"/>
        <end position="205"/>
    </location>
</feature>
<dbReference type="InterPro" id="IPR001357">
    <property type="entry name" value="BRCT_dom"/>
</dbReference>
<feature type="compositionally biased region" description="Basic and acidic residues" evidence="1">
    <location>
        <begin position="648"/>
        <end position="661"/>
    </location>
</feature>
<feature type="region of interest" description="Disordered" evidence="1">
    <location>
        <begin position="1385"/>
        <end position="1421"/>
    </location>
</feature>
<feature type="region of interest" description="Disordered" evidence="1">
    <location>
        <begin position="475"/>
        <end position="517"/>
    </location>
</feature>
<feature type="compositionally biased region" description="Low complexity" evidence="1">
    <location>
        <begin position="23"/>
        <end position="39"/>
    </location>
</feature>
<proteinExistence type="predicted"/>
<feature type="region of interest" description="Disordered" evidence="1">
    <location>
        <begin position="957"/>
        <end position="1009"/>
    </location>
</feature>